<dbReference type="STRING" id="229921.ADN01_09030"/>
<reference evidence="3" key="1">
    <citation type="journal article" date="2015" name="Genome Announc.">
        <title>Draft Genome Sequences of Anaerolinea thermolimosa IMO-1, Bellilinea caldifistulae GOMI-1, Leptolinea tardivitalis YMTK-2, Levilinea saccharolytica KIBI-1, Longilinea arvoryzae KOME-1, Previously Described as Members of the Class Anaerolineae (Chloroflexi).</title>
        <authorList>
            <person name="Matsuura N."/>
            <person name="Tourlousse M.D."/>
            <person name="Ohashi A."/>
            <person name="Hugenholtz P."/>
            <person name="Sekiguchi Y."/>
        </authorList>
    </citation>
    <scope>NUCLEOTIDE SEQUENCE</scope>
    <source>
        <strain evidence="3">KIBI-1</strain>
    </source>
</reference>
<dbReference type="GO" id="GO:0005524">
    <property type="term" value="F:ATP binding"/>
    <property type="evidence" value="ECO:0007669"/>
    <property type="project" value="InterPro"/>
</dbReference>
<sequence length="469" mass="53225">MFIDRKTELGLLNQRYQSAQAQLFVLYGRRRVGKTELLRAFCTDKPHLFFIATLSSDAEQLATFSQQIYGLLHAEVLPGFTYPSWEAAFRALADLPMQPRPIVVLDEFTYLISGNKAVPSILQKVWDEKLKDTQLMLVLCGSYIGIMETEVLGYQAPLYGRRTASALLRPLDLPSAALFYPHYSAEDQFTAWAVVGGMPFYLRIFQDSQSIFANIRQHILDAQTGTLFNEPRLLLMEELREPRNYFSILRAIAQGRTRLNEITQAAGVGDVNTTARYLDILQQMRLVTRRVPATEPQPEKSKKGLYQIEDHFLRFWFRYVHPNQSSLDLGLADAVLTQRVQPDLDHFAAAAFEEAAVTLTGRLAQAGQLDFLPERIGGWWHRKAEMDVLAVNLTEKTALVGECKWSIHPVGTRVLDELKQKAQIFQQEHGIENIQYAVFARRGFTPELEEASQAEGVRLFTVESLVNPG</sequence>
<dbReference type="InterPro" id="IPR036390">
    <property type="entry name" value="WH_DNA-bd_sf"/>
</dbReference>
<dbReference type="Gene3D" id="3.40.50.300">
    <property type="entry name" value="P-loop containing nucleotide triphosphate hydrolases"/>
    <property type="match status" value="1"/>
</dbReference>
<dbReference type="Pfam" id="PF01637">
    <property type="entry name" value="ATPase_2"/>
    <property type="match status" value="1"/>
</dbReference>
<organism evidence="3">
    <name type="scientific">Levilinea saccharolytica</name>
    <dbReference type="NCBI Taxonomy" id="229921"/>
    <lineage>
        <taxon>Bacteria</taxon>
        <taxon>Bacillati</taxon>
        <taxon>Chloroflexota</taxon>
        <taxon>Anaerolineae</taxon>
        <taxon>Anaerolineales</taxon>
        <taxon>Anaerolineaceae</taxon>
        <taxon>Levilinea</taxon>
    </lineage>
</organism>
<dbReference type="SUPFAM" id="SSF52540">
    <property type="entry name" value="P-loop containing nucleoside triphosphate hydrolases"/>
    <property type="match status" value="1"/>
</dbReference>
<gene>
    <name evidence="4" type="ORF">ADN01_09030</name>
    <name evidence="3" type="ORF">LSAC_03346</name>
</gene>
<dbReference type="SUPFAM" id="SSF46785">
    <property type="entry name" value="Winged helix' DNA-binding domain"/>
    <property type="match status" value="1"/>
</dbReference>
<dbReference type="Proteomes" id="UP000050501">
    <property type="component" value="Unassembled WGS sequence"/>
</dbReference>
<reference evidence="4 5" key="2">
    <citation type="submission" date="2015-07" db="EMBL/GenBank/DDBJ databases">
        <title>Genome sequence of Levilinea saccharolytica DSM 16555.</title>
        <authorList>
            <person name="Hemp J."/>
            <person name="Ward L.M."/>
            <person name="Pace L.A."/>
            <person name="Fischer W.W."/>
        </authorList>
    </citation>
    <scope>NUCLEOTIDE SEQUENCE [LARGE SCALE GENOMIC DNA]</scope>
    <source>
        <strain evidence="4 5">KIBI-1</strain>
    </source>
</reference>
<feature type="domain" description="ATPase" evidence="1">
    <location>
        <begin position="2"/>
        <end position="202"/>
    </location>
</feature>
<feature type="domain" description="DUF234" evidence="2">
    <location>
        <begin position="316"/>
        <end position="406"/>
    </location>
</feature>
<dbReference type="OrthoDB" id="9813134at2"/>
<evidence type="ECO:0000313" key="5">
    <source>
        <dbReference type="Proteomes" id="UP000050501"/>
    </source>
</evidence>
<dbReference type="Pfam" id="PF03008">
    <property type="entry name" value="DUF234"/>
    <property type="match status" value="1"/>
</dbReference>
<dbReference type="RefSeq" id="WP_062419721.1">
    <property type="nucleotide sequence ID" value="NZ_BBXZ01000177.1"/>
</dbReference>
<name>A0A0M9U387_9CHLR</name>
<dbReference type="AlphaFoldDB" id="A0A0M9U387"/>
<keyword evidence="5" id="KW-1185">Reference proteome</keyword>
<dbReference type="PATRIC" id="fig|229921.5.peg.1822"/>
<dbReference type="PANTHER" id="PTHR34704">
    <property type="entry name" value="ATPASE"/>
    <property type="match status" value="1"/>
</dbReference>
<accession>A0A0M9U387</accession>
<dbReference type="EMBL" id="DF967975">
    <property type="protein sequence ID" value="GAP19444.1"/>
    <property type="molecule type" value="Genomic_DNA"/>
</dbReference>
<evidence type="ECO:0000259" key="2">
    <source>
        <dbReference type="Pfam" id="PF03008"/>
    </source>
</evidence>
<proteinExistence type="predicted"/>
<protein>
    <submittedName>
        <fullName evidence="3">Predicted ATPase</fullName>
    </submittedName>
</protein>
<evidence type="ECO:0000313" key="4">
    <source>
        <dbReference type="EMBL" id="KPL82238.1"/>
    </source>
</evidence>
<dbReference type="PANTHER" id="PTHR34704:SF1">
    <property type="entry name" value="ATPASE"/>
    <property type="match status" value="1"/>
</dbReference>
<dbReference type="EMBL" id="LGCM01000034">
    <property type="protein sequence ID" value="KPL82238.1"/>
    <property type="molecule type" value="Genomic_DNA"/>
</dbReference>
<dbReference type="InterPro" id="IPR027417">
    <property type="entry name" value="P-loop_NTPase"/>
</dbReference>
<dbReference type="InterPro" id="IPR004256">
    <property type="entry name" value="DUF234"/>
</dbReference>
<evidence type="ECO:0000313" key="3">
    <source>
        <dbReference type="EMBL" id="GAP19444.1"/>
    </source>
</evidence>
<evidence type="ECO:0000259" key="1">
    <source>
        <dbReference type="Pfam" id="PF01637"/>
    </source>
</evidence>
<dbReference type="InterPro" id="IPR011579">
    <property type="entry name" value="ATPase_dom"/>
</dbReference>